<dbReference type="Pfam" id="PF14833">
    <property type="entry name" value="NAD_binding_11"/>
    <property type="match status" value="1"/>
</dbReference>
<dbReference type="OrthoDB" id="7340804at2"/>
<evidence type="ECO:0000256" key="2">
    <source>
        <dbReference type="ARBA" id="ARBA00023027"/>
    </source>
</evidence>
<dbReference type="InterPro" id="IPR015815">
    <property type="entry name" value="HIBADH-related"/>
</dbReference>
<dbReference type="GO" id="GO:0043718">
    <property type="term" value="F:2-hydroxymethylglutarate dehydrogenase activity"/>
    <property type="evidence" value="ECO:0007669"/>
    <property type="project" value="UniProtKB-EC"/>
</dbReference>
<dbReference type="STRING" id="33995.KOEU_24100"/>
<gene>
    <name evidence="6" type="primary">Hgd2</name>
    <name evidence="6" type="ORF">KOEU_24100</name>
</gene>
<dbReference type="InterPro" id="IPR008927">
    <property type="entry name" value="6-PGluconate_DH-like_C_sf"/>
</dbReference>
<dbReference type="InterPro" id="IPR029154">
    <property type="entry name" value="HIBADH-like_NADP-bd"/>
</dbReference>
<dbReference type="EC" id="1.1.1.291" evidence="6"/>
<proteinExistence type="predicted"/>
<dbReference type="PATRIC" id="fig|33995.3.peg.2687"/>
<comment type="caution">
    <text evidence="6">The sequence shown here is derived from an EMBL/GenBank/DDBJ whole genome shotgun (WGS) entry which is preliminary data.</text>
</comment>
<dbReference type="Gene3D" id="1.10.1040.10">
    <property type="entry name" value="N-(1-d-carboxylethyl)-l-norvaline Dehydrogenase, domain 2"/>
    <property type="match status" value="1"/>
</dbReference>
<dbReference type="InterPro" id="IPR013328">
    <property type="entry name" value="6PGD_dom2"/>
</dbReference>
<feature type="domain" description="6-phosphogluconate dehydrogenase NADP-binding" evidence="4">
    <location>
        <begin position="6"/>
        <end position="165"/>
    </location>
</feature>
<dbReference type="RefSeq" id="WP_053323545.1">
    <property type="nucleotide sequence ID" value="NZ_LHUQ01000015.1"/>
</dbReference>
<dbReference type="AlphaFoldDB" id="A0A0M0EFM3"/>
<evidence type="ECO:0000259" key="5">
    <source>
        <dbReference type="Pfam" id="PF14833"/>
    </source>
</evidence>
<dbReference type="SUPFAM" id="SSF51735">
    <property type="entry name" value="NAD(P)-binding Rossmann-fold domains"/>
    <property type="match status" value="1"/>
</dbReference>
<dbReference type="InterPro" id="IPR006115">
    <property type="entry name" value="6PGDH_NADP-bd"/>
</dbReference>
<dbReference type="PIRSF" id="PIRSF000103">
    <property type="entry name" value="HIBADH"/>
    <property type="match status" value="1"/>
</dbReference>
<feature type="domain" description="3-hydroxyisobutyrate dehydrogenase-like NAD-binding" evidence="5">
    <location>
        <begin position="168"/>
        <end position="284"/>
    </location>
</feature>
<organism evidence="6 7">
    <name type="scientific">Komagataeibacter europaeus</name>
    <name type="common">Gluconacetobacter europaeus</name>
    <dbReference type="NCBI Taxonomy" id="33995"/>
    <lineage>
        <taxon>Bacteria</taxon>
        <taxon>Pseudomonadati</taxon>
        <taxon>Pseudomonadota</taxon>
        <taxon>Alphaproteobacteria</taxon>
        <taxon>Acetobacterales</taxon>
        <taxon>Acetobacteraceae</taxon>
        <taxon>Komagataeibacter</taxon>
    </lineage>
</organism>
<dbReference type="EMBL" id="LHUQ01000015">
    <property type="protein sequence ID" value="KON64059.1"/>
    <property type="molecule type" value="Genomic_DNA"/>
</dbReference>
<feature type="active site" evidence="3">
    <location>
        <position position="174"/>
    </location>
</feature>
<reference evidence="6" key="1">
    <citation type="submission" date="2015-08" db="EMBL/GenBank/DDBJ databases">
        <title>Draft genome sequence of Komagataeibacter europaeus CECT 8546 a cellulose producer strain from vinegar produced by the traditional method.</title>
        <authorList>
            <person name="Poehlein A."/>
            <person name="Valera M.J."/>
            <person name="Haack F.S."/>
            <person name="Mas A."/>
            <person name="Daniel R."/>
            <person name="Streit W.R."/>
            <person name="Mateo E."/>
        </authorList>
    </citation>
    <scope>NUCLEOTIDE SEQUENCE [LARGE SCALE GENOMIC DNA]</scope>
    <source>
        <strain evidence="6">CECT 8546</strain>
    </source>
</reference>
<dbReference type="Proteomes" id="UP000037566">
    <property type="component" value="Unassembled WGS sequence"/>
</dbReference>
<protein>
    <submittedName>
        <fullName evidence="6">2-(Hydroxymethyl)glutarate dehydrogenase</fullName>
        <ecNumber evidence="6">1.1.1.291</ecNumber>
    </submittedName>
</protein>
<dbReference type="GO" id="GO:0050661">
    <property type="term" value="F:NADP binding"/>
    <property type="evidence" value="ECO:0007669"/>
    <property type="project" value="InterPro"/>
</dbReference>
<dbReference type="GO" id="GO:0051287">
    <property type="term" value="F:NAD binding"/>
    <property type="evidence" value="ECO:0007669"/>
    <property type="project" value="InterPro"/>
</dbReference>
<evidence type="ECO:0000256" key="3">
    <source>
        <dbReference type="PIRSR" id="PIRSR000103-1"/>
    </source>
</evidence>
<dbReference type="InterPro" id="IPR036291">
    <property type="entry name" value="NAD(P)-bd_dom_sf"/>
</dbReference>
<dbReference type="Pfam" id="PF03446">
    <property type="entry name" value="NAD_binding_2"/>
    <property type="match status" value="1"/>
</dbReference>
<evidence type="ECO:0000313" key="7">
    <source>
        <dbReference type="Proteomes" id="UP000037566"/>
    </source>
</evidence>
<accession>A0A0M0EFM3</accession>
<evidence type="ECO:0000313" key="6">
    <source>
        <dbReference type="EMBL" id="KON64059.1"/>
    </source>
</evidence>
<dbReference type="PANTHER" id="PTHR22981:SF7">
    <property type="entry name" value="3-HYDROXYISOBUTYRATE DEHYDROGENASE, MITOCHONDRIAL"/>
    <property type="match status" value="1"/>
</dbReference>
<dbReference type="Gene3D" id="3.40.50.720">
    <property type="entry name" value="NAD(P)-binding Rossmann-like Domain"/>
    <property type="match status" value="1"/>
</dbReference>
<keyword evidence="7" id="KW-1185">Reference proteome</keyword>
<evidence type="ECO:0000256" key="1">
    <source>
        <dbReference type="ARBA" id="ARBA00023002"/>
    </source>
</evidence>
<sequence length="293" mass="30596">MAQSPKISVVGLGNMGLPMAALLAHRQFDVTGFDVSSDRVALAVQENVPCTHDLASLLQDADIIIASLPNDSVVEKVFLQPDGLLARTDRRAIVIDTSTVSPGTTRHIATLMHRAGHGWLDAPVSGGAAGARDGKLTMMVGGTDADLADVRTVTDVLAARVLHVGSSGAGNVAKLVNNMLVAAHMLTAAEALRLGQAAGVQAGDLLKVINASTGRSAVSENTFPRWVLNDSFDSGFSAGLMRKDVALALSLARDVHASLPLSTEVERLWNACRKTCPDSADFTRVGSSETQPA</sequence>
<evidence type="ECO:0000259" key="4">
    <source>
        <dbReference type="Pfam" id="PF03446"/>
    </source>
</evidence>
<name>A0A0M0EFM3_KOMEU</name>
<dbReference type="PANTHER" id="PTHR22981">
    <property type="entry name" value="3-HYDROXYISOBUTYRATE DEHYDROGENASE-RELATED"/>
    <property type="match status" value="1"/>
</dbReference>
<keyword evidence="2" id="KW-0520">NAD</keyword>
<keyword evidence="1 6" id="KW-0560">Oxidoreductase</keyword>
<dbReference type="SUPFAM" id="SSF48179">
    <property type="entry name" value="6-phosphogluconate dehydrogenase C-terminal domain-like"/>
    <property type="match status" value="1"/>
</dbReference>